<dbReference type="SMART" id="SM01091">
    <property type="entry name" value="CorC_HlyC"/>
    <property type="match status" value="1"/>
</dbReference>
<evidence type="ECO:0000256" key="10">
    <source>
        <dbReference type="SAM" id="Phobius"/>
    </source>
</evidence>
<evidence type="ECO:0000256" key="2">
    <source>
        <dbReference type="ARBA" id="ARBA00022692"/>
    </source>
</evidence>
<dbReference type="InterPro" id="IPR000644">
    <property type="entry name" value="CBS_dom"/>
</dbReference>
<dbReference type="EMBL" id="CM001741">
    <property type="protein sequence ID" value="KJB13843.1"/>
    <property type="molecule type" value="Genomic_DNA"/>
</dbReference>
<dbReference type="AlphaFoldDB" id="A0A0D2NKG7"/>
<dbReference type="PANTHER" id="PTHR22777:SF17">
    <property type="entry name" value="UPF0053 PROTEIN SLL0260"/>
    <property type="match status" value="1"/>
</dbReference>
<dbReference type="SUPFAM" id="SSF56176">
    <property type="entry name" value="FAD-binding/transporter-associated domain-like"/>
    <property type="match status" value="1"/>
</dbReference>
<dbReference type="InterPro" id="IPR046342">
    <property type="entry name" value="CBS_dom_sf"/>
</dbReference>
<dbReference type="Proteomes" id="UP000032304">
    <property type="component" value="Chromosome 2"/>
</dbReference>
<dbReference type="Pfam" id="PF01595">
    <property type="entry name" value="CNNM"/>
    <property type="match status" value="1"/>
</dbReference>
<evidence type="ECO:0000256" key="5">
    <source>
        <dbReference type="ARBA" id="ARBA00023122"/>
    </source>
</evidence>
<evidence type="ECO:0000256" key="8">
    <source>
        <dbReference type="PROSITE-ProRule" id="PRU01193"/>
    </source>
</evidence>
<evidence type="ECO:0000256" key="1">
    <source>
        <dbReference type="ARBA" id="ARBA00004141"/>
    </source>
</evidence>
<name>A0A0D2NKG7_GOSRA</name>
<feature type="domain" description="CBS" evidence="11">
    <location>
        <begin position="422"/>
        <end position="480"/>
    </location>
</feature>
<dbReference type="SUPFAM" id="SSF54631">
    <property type="entry name" value="CBS-domain pair"/>
    <property type="match status" value="1"/>
</dbReference>
<feature type="transmembrane region" description="Helical" evidence="10">
    <location>
        <begin position="204"/>
        <end position="223"/>
    </location>
</feature>
<evidence type="ECO:0000256" key="9">
    <source>
        <dbReference type="SAM" id="MobiDB-lite"/>
    </source>
</evidence>
<evidence type="ECO:0000256" key="6">
    <source>
        <dbReference type="ARBA" id="ARBA00023136"/>
    </source>
</evidence>
<feature type="compositionally biased region" description="Basic and acidic residues" evidence="9">
    <location>
        <begin position="655"/>
        <end position="666"/>
    </location>
</feature>
<dbReference type="eggNOG" id="KOG2118">
    <property type="taxonomic scope" value="Eukaryota"/>
</dbReference>
<dbReference type="OMA" id="DMKERHQ"/>
<dbReference type="Gene3D" id="3.10.580.10">
    <property type="entry name" value="CBS-domain"/>
    <property type="match status" value="1"/>
</dbReference>
<evidence type="ECO:0000256" key="4">
    <source>
        <dbReference type="ARBA" id="ARBA00022989"/>
    </source>
</evidence>
<keyword evidence="5 7" id="KW-0129">CBS domain</keyword>
<feature type="domain" description="CBS" evidence="11">
    <location>
        <begin position="350"/>
        <end position="413"/>
    </location>
</feature>
<keyword evidence="6 8" id="KW-0472">Membrane</keyword>
<dbReference type="SMART" id="SM00116">
    <property type="entry name" value="CBS"/>
    <property type="match status" value="2"/>
</dbReference>
<dbReference type="InterPro" id="IPR005170">
    <property type="entry name" value="Transptr-assoc_dom"/>
</dbReference>
<dbReference type="STRING" id="29730.A0A0D2NKG7"/>
<dbReference type="InterPro" id="IPR016169">
    <property type="entry name" value="FAD-bd_PCMH_sub2"/>
</dbReference>
<dbReference type="PROSITE" id="PS51846">
    <property type="entry name" value="CNNM"/>
    <property type="match status" value="1"/>
</dbReference>
<reference evidence="13 14" key="1">
    <citation type="journal article" date="2012" name="Nature">
        <title>Repeated polyploidization of Gossypium genomes and the evolution of spinnable cotton fibres.</title>
        <authorList>
            <person name="Paterson A.H."/>
            <person name="Wendel J.F."/>
            <person name="Gundlach H."/>
            <person name="Guo H."/>
            <person name="Jenkins J."/>
            <person name="Jin D."/>
            <person name="Llewellyn D."/>
            <person name="Showmaker K.C."/>
            <person name="Shu S."/>
            <person name="Udall J."/>
            <person name="Yoo M.J."/>
            <person name="Byers R."/>
            <person name="Chen W."/>
            <person name="Doron-Faigenboim A."/>
            <person name="Duke M.V."/>
            <person name="Gong L."/>
            <person name="Grimwood J."/>
            <person name="Grover C."/>
            <person name="Grupp K."/>
            <person name="Hu G."/>
            <person name="Lee T.H."/>
            <person name="Li J."/>
            <person name="Lin L."/>
            <person name="Liu T."/>
            <person name="Marler B.S."/>
            <person name="Page J.T."/>
            <person name="Roberts A.W."/>
            <person name="Romanel E."/>
            <person name="Sanders W.S."/>
            <person name="Szadkowski E."/>
            <person name="Tan X."/>
            <person name="Tang H."/>
            <person name="Xu C."/>
            <person name="Wang J."/>
            <person name="Wang Z."/>
            <person name="Zhang D."/>
            <person name="Zhang L."/>
            <person name="Ashrafi H."/>
            <person name="Bedon F."/>
            <person name="Bowers J.E."/>
            <person name="Brubaker C.L."/>
            <person name="Chee P.W."/>
            <person name="Das S."/>
            <person name="Gingle A.R."/>
            <person name="Haigler C.H."/>
            <person name="Harker D."/>
            <person name="Hoffmann L.V."/>
            <person name="Hovav R."/>
            <person name="Jones D.C."/>
            <person name="Lemke C."/>
            <person name="Mansoor S."/>
            <person name="ur Rahman M."/>
            <person name="Rainville L.N."/>
            <person name="Rambani A."/>
            <person name="Reddy U.K."/>
            <person name="Rong J.K."/>
            <person name="Saranga Y."/>
            <person name="Scheffler B.E."/>
            <person name="Scheffler J.A."/>
            <person name="Stelly D.M."/>
            <person name="Triplett B.A."/>
            <person name="Van Deynze A."/>
            <person name="Vaslin M.F."/>
            <person name="Waghmare V.N."/>
            <person name="Walford S.A."/>
            <person name="Wright R.J."/>
            <person name="Zaki E.A."/>
            <person name="Zhang T."/>
            <person name="Dennis E.S."/>
            <person name="Mayer K.F."/>
            <person name="Peterson D.G."/>
            <person name="Rokhsar D.S."/>
            <person name="Wang X."/>
            <person name="Schmutz J."/>
        </authorList>
    </citation>
    <scope>NUCLEOTIDE SEQUENCE [LARGE SCALE GENOMIC DNA]</scope>
</reference>
<evidence type="ECO:0000259" key="11">
    <source>
        <dbReference type="PROSITE" id="PS51371"/>
    </source>
</evidence>
<evidence type="ECO:0000259" key="12">
    <source>
        <dbReference type="PROSITE" id="PS51846"/>
    </source>
</evidence>
<dbReference type="CDD" id="cd04590">
    <property type="entry name" value="CBS_pair_CorC_HlyC_assoc"/>
    <property type="match status" value="1"/>
</dbReference>
<dbReference type="Pfam" id="PF03471">
    <property type="entry name" value="CorC_HlyC"/>
    <property type="match status" value="1"/>
</dbReference>
<keyword evidence="4 8" id="KW-1133">Transmembrane helix</keyword>
<keyword evidence="2 8" id="KW-0812">Transmembrane</keyword>
<gene>
    <name evidence="13" type="ORF">B456_002G097000</name>
</gene>
<feature type="transmembrane region" description="Helical" evidence="10">
    <location>
        <begin position="229"/>
        <end position="253"/>
    </location>
</feature>
<feature type="transmembrane region" description="Helical" evidence="10">
    <location>
        <begin position="274"/>
        <end position="296"/>
    </location>
</feature>
<feature type="compositionally biased region" description="Basic and acidic residues" evidence="9">
    <location>
        <begin position="638"/>
        <end position="649"/>
    </location>
</feature>
<dbReference type="FunFam" id="3.10.580.10:FF:000002">
    <property type="entry name" value="Magnesium/cobalt efflux protein CorC"/>
    <property type="match status" value="1"/>
</dbReference>
<proteinExistence type="predicted"/>
<accession>A0A0D2NKG7</accession>
<dbReference type="Gramene" id="KJB13843">
    <property type="protein sequence ID" value="KJB13843"/>
    <property type="gene ID" value="B456_002G097000"/>
</dbReference>
<feature type="transmembrane region" description="Helical" evidence="10">
    <location>
        <begin position="154"/>
        <end position="177"/>
    </location>
</feature>
<organism evidence="13 14">
    <name type="scientific">Gossypium raimondii</name>
    <name type="common">Peruvian cotton</name>
    <name type="synonym">Gossypium klotzschianum subsp. raimondii</name>
    <dbReference type="NCBI Taxonomy" id="29730"/>
    <lineage>
        <taxon>Eukaryota</taxon>
        <taxon>Viridiplantae</taxon>
        <taxon>Streptophyta</taxon>
        <taxon>Embryophyta</taxon>
        <taxon>Tracheophyta</taxon>
        <taxon>Spermatophyta</taxon>
        <taxon>Magnoliopsida</taxon>
        <taxon>eudicotyledons</taxon>
        <taxon>Gunneridae</taxon>
        <taxon>Pentapetalae</taxon>
        <taxon>rosids</taxon>
        <taxon>malvids</taxon>
        <taxon>Malvales</taxon>
        <taxon>Malvaceae</taxon>
        <taxon>Malvoideae</taxon>
        <taxon>Gossypium</taxon>
    </lineage>
</organism>
<dbReference type="Pfam" id="PF00571">
    <property type="entry name" value="CBS"/>
    <property type="match status" value="2"/>
</dbReference>
<dbReference type="PROSITE" id="PS51371">
    <property type="entry name" value="CBS"/>
    <property type="match status" value="2"/>
</dbReference>
<protein>
    <recommendedName>
        <fullName evidence="15">CNNM transmembrane domain-containing protein</fullName>
    </recommendedName>
</protein>
<keyword evidence="3" id="KW-0677">Repeat</keyword>
<dbReference type="InterPro" id="IPR044751">
    <property type="entry name" value="Ion_transp-like_CBS"/>
</dbReference>
<feature type="region of interest" description="Disordered" evidence="9">
    <location>
        <begin position="622"/>
        <end position="666"/>
    </location>
</feature>
<dbReference type="GO" id="GO:0016020">
    <property type="term" value="C:membrane"/>
    <property type="evidence" value="ECO:0007669"/>
    <property type="project" value="UniProtKB-SubCell"/>
</dbReference>
<keyword evidence="14" id="KW-1185">Reference proteome</keyword>
<dbReference type="InterPro" id="IPR036318">
    <property type="entry name" value="FAD-bd_PCMH-like_sf"/>
</dbReference>
<comment type="subcellular location">
    <subcellularLocation>
        <location evidence="1">Membrane</location>
        <topology evidence="1">Multi-pass membrane protein</topology>
    </subcellularLocation>
</comment>
<evidence type="ECO:0008006" key="15">
    <source>
        <dbReference type="Google" id="ProtNLM"/>
    </source>
</evidence>
<dbReference type="Gene3D" id="3.30.465.10">
    <property type="match status" value="1"/>
</dbReference>
<sequence length="666" mass="74244">MEMALESSILSKPNFFSSAKSSAFLLFNRNFKYPPKFLSKTNHYPASIISSFPNPRVVKAFGMPKTGTFGSQARLGSLIEENEELGSYQNLIFVKRGILVAMVCGVLAFGCKRVFAVEGVVNAGYGVIGQSILLLKNAWPKLSMLLKVFKEQGLVLTALLGLSAFFSMAETAITTLWPWKIRELAEKESEDGVFKMLRSDVTRFLTTILIGTTVVNIGATALVTDAATAIFGEAGVSAATGVMTVAILLLTEITPKSIAVHNPTEVARFVVRPVAWLSVILYPVGRVVTFLSMGMLKIFGLKGKSEPYVTEDELKLMLRGAELSGAIEEEEQDMIENVLEIKDTHVREVMTPLVDVVAIDASSTLVEFHNLWLTHQYSRVPVFEQRVDNIVGIAYAMDLLDYVTKVSQFLGEVLESTTVGDMAHKPAYFVPDSMLVWNLLREFRIRKVHMAVVLNEYGGTVGLVTLEDVVEEIVGEIFDENDSNEEIQKKTGYIVMRADGIFDVDANTSIDQLSEDLNIKMPEEHQYETVSGFVCEAFGYIPRTGESIKVVLEKGNEEEDDENAEAGSDQQDMKERHQIYKLEILAGNARKVSAVRFERINEEALLDDTAVTPMISKIIKRKWSSDEDSNNGNYNEDTFEKRQEEDISDHYVIADYKEDKDSPNEQ</sequence>
<feature type="domain" description="CNNM transmembrane" evidence="12">
    <location>
        <begin position="145"/>
        <end position="331"/>
    </location>
</feature>
<dbReference type="PANTHER" id="PTHR22777">
    <property type="entry name" value="HEMOLYSIN-RELATED"/>
    <property type="match status" value="1"/>
</dbReference>
<evidence type="ECO:0000313" key="13">
    <source>
        <dbReference type="EMBL" id="KJB13843.1"/>
    </source>
</evidence>
<feature type="region of interest" description="Disordered" evidence="9">
    <location>
        <begin position="554"/>
        <end position="573"/>
    </location>
</feature>
<dbReference type="InterPro" id="IPR002550">
    <property type="entry name" value="CNNM"/>
</dbReference>
<dbReference type="GO" id="GO:0050660">
    <property type="term" value="F:flavin adenine dinucleotide binding"/>
    <property type="evidence" value="ECO:0007669"/>
    <property type="project" value="InterPro"/>
</dbReference>
<evidence type="ECO:0000256" key="3">
    <source>
        <dbReference type="ARBA" id="ARBA00022737"/>
    </source>
</evidence>
<evidence type="ECO:0000256" key="7">
    <source>
        <dbReference type="PROSITE-ProRule" id="PRU00703"/>
    </source>
</evidence>
<evidence type="ECO:0000313" key="14">
    <source>
        <dbReference type="Proteomes" id="UP000032304"/>
    </source>
</evidence>